<feature type="signal peptide" evidence="22">
    <location>
        <begin position="1"/>
        <end position="26"/>
    </location>
</feature>
<feature type="non-terminal residue" evidence="26">
    <location>
        <position position="1"/>
    </location>
</feature>
<evidence type="ECO:0000313" key="25">
    <source>
        <dbReference type="Proteomes" id="UP000694891"/>
    </source>
</evidence>
<comment type="similarity">
    <text evidence="3">Belongs to the complement C6/C7/C8/C9 family.</text>
</comment>
<keyword evidence="7" id="KW-1052">Target cell membrane</keyword>
<gene>
    <name evidence="26" type="primary">LOC103366204</name>
</gene>
<dbReference type="InterPro" id="IPR000884">
    <property type="entry name" value="TSP1_rpt"/>
</dbReference>
<feature type="domain" description="MACPF" evidence="24">
    <location>
        <begin position="129"/>
        <end position="454"/>
    </location>
</feature>
<keyword evidence="8" id="KW-0399">Innate immunity</keyword>
<dbReference type="GO" id="GO:0006958">
    <property type="term" value="P:complement activation, classical pathway"/>
    <property type="evidence" value="ECO:0007669"/>
    <property type="project" value="UniProtKB-KW"/>
</dbReference>
<evidence type="ECO:0000256" key="12">
    <source>
        <dbReference type="ARBA" id="ARBA00022852"/>
    </source>
</evidence>
<evidence type="ECO:0000259" key="24">
    <source>
        <dbReference type="PROSITE" id="PS51412"/>
    </source>
</evidence>
<dbReference type="InterPro" id="IPR048825">
    <property type="entry name" value="C7_KAZAL"/>
</dbReference>
<dbReference type="PRINTS" id="PR01705">
    <property type="entry name" value="TSP1REPEAT"/>
</dbReference>
<keyword evidence="19" id="KW-1053">Target membrane</keyword>
<dbReference type="FunFam" id="2.20.100.10:FF:000001">
    <property type="entry name" value="semaphorin-5A isoform X1"/>
    <property type="match status" value="1"/>
</dbReference>
<dbReference type="CDD" id="cd00112">
    <property type="entry name" value="LDLa"/>
    <property type="match status" value="1"/>
</dbReference>
<keyword evidence="12" id="KW-0204">Cytolysis</keyword>
<dbReference type="CDD" id="cd00033">
    <property type="entry name" value="CCP"/>
    <property type="match status" value="2"/>
</dbReference>
<dbReference type="InterPro" id="IPR048831">
    <property type="entry name" value="C8A_B_C6_EGF-like"/>
</dbReference>
<dbReference type="InterPro" id="IPR036055">
    <property type="entry name" value="LDL_receptor-like_sf"/>
</dbReference>
<evidence type="ECO:0000256" key="22">
    <source>
        <dbReference type="SAM" id="SignalP"/>
    </source>
</evidence>
<dbReference type="InterPro" id="IPR000436">
    <property type="entry name" value="Sushi_SCR_CCP_dom"/>
</dbReference>
<evidence type="ECO:0000256" key="1">
    <source>
        <dbReference type="ARBA" id="ARBA00004276"/>
    </source>
</evidence>
<dbReference type="SMART" id="SM00209">
    <property type="entry name" value="TSP1"/>
    <property type="match status" value="2"/>
</dbReference>
<dbReference type="GO" id="GO:0005579">
    <property type="term" value="C:membrane attack complex"/>
    <property type="evidence" value="ECO:0007669"/>
    <property type="project" value="UniProtKB-KW"/>
</dbReference>
<dbReference type="GeneID" id="103366204"/>
<evidence type="ECO:0000256" key="6">
    <source>
        <dbReference type="ARBA" id="ARBA00022536"/>
    </source>
</evidence>
<dbReference type="Pfam" id="PF21330">
    <property type="entry name" value="Kazal_C7"/>
    <property type="match status" value="1"/>
</dbReference>
<feature type="domain" description="Sushi" evidence="23">
    <location>
        <begin position="567"/>
        <end position="626"/>
    </location>
</feature>
<keyword evidence="4" id="KW-1134">Transmembrane beta strand</keyword>
<keyword evidence="9" id="KW-0812">Transmembrane</keyword>
<dbReference type="SMART" id="SM00457">
    <property type="entry name" value="MACPF"/>
    <property type="match status" value="1"/>
</dbReference>
<dbReference type="Pfam" id="PF00084">
    <property type="entry name" value="Sushi"/>
    <property type="match status" value="1"/>
</dbReference>
<dbReference type="Gene3D" id="3.30.60.30">
    <property type="match status" value="1"/>
</dbReference>
<dbReference type="Gene3D" id="2.20.100.10">
    <property type="entry name" value="Thrombospondin type-1 (TSP1) repeat"/>
    <property type="match status" value="2"/>
</dbReference>
<dbReference type="PROSITE" id="PS51412">
    <property type="entry name" value="MACPF_2"/>
    <property type="match status" value="1"/>
</dbReference>
<dbReference type="Pfam" id="PF21195">
    <property type="entry name" value="EGF_C8A_B_C6"/>
    <property type="match status" value="1"/>
</dbReference>
<dbReference type="SMART" id="SM00032">
    <property type="entry name" value="CCP"/>
    <property type="match status" value="2"/>
</dbReference>
<keyword evidence="6" id="KW-0245">EGF-like domain</keyword>
<dbReference type="PANTHER" id="PTHR45742">
    <property type="entry name" value="COMPLEMENT COMPONENT C6"/>
    <property type="match status" value="1"/>
</dbReference>
<dbReference type="GO" id="GO:0044218">
    <property type="term" value="C:other organism cell membrane"/>
    <property type="evidence" value="ECO:0007669"/>
    <property type="project" value="UniProtKB-KW"/>
</dbReference>
<organism evidence="25 26">
    <name type="scientific">Stegastes partitus</name>
    <name type="common">bicolor damselfish</name>
    <dbReference type="NCBI Taxonomy" id="144197"/>
    <lineage>
        <taxon>Eukaryota</taxon>
        <taxon>Metazoa</taxon>
        <taxon>Chordata</taxon>
        <taxon>Craniata</taxon>
        <taxon>Vertebrata</taxon>
        <taxon>Euteleostomi</taxon>
        <taxon>Actinopterygii</taxon>
        <taxon>Neopterygii</taxon>
        <taxon>Teleostei</taxon>
        <taxon>Neoteleostei</taxon>
        <taxon>Acanthomorphata</taxon>
        <taxon>Ovalentaria</taxon>
        <taxon>Pomacentridae</taxon>
        <taxon>Stegastes</taxon>
    </lineage>
</organism>
<dbReference type="SMART" id="SM00192">
    <property type="entry name" value="LDLa"/>
    <property type="match status" value="1"/>
</dbReference>
<keyword evidence="5" id="KW-0964">Secreted</keyword>
<reference evidence="26" key="1">
    <citation type="submission" date="2025-08" db="UniProtKB">
        <authorList>
            <consortium name="RefSeq"/>
        </authorList>
    </citation>
    <scope>IDENTIFICATION</scope>
</reference>
<dbReference type="Gene3D" id="4.10.400.10">
    <property type="entry name" value="Low-density Lipoprotein Receptor"/>
    <property type="match status" value="1"/>
</dbReference>
<keyword evidence="25" id="KW-1185">Reference proteome</keyword>
<evidence type="ECO:0000256" key="11">
    <source>
        <dbReference type="ARBA" id="ARBA00022737"/>
    </source>
</evidence>
<evidence type="ECO:0000256" key="9">
    <source>
        <dbReference type="ARBA" id="ARBA00022692"/>
    </source>
</evidence>
<evidence type="ECO:0000256" key="4">
    <source>
        <dbReference type="ARBA" id="ARBA00022452"/>
    </source>
</evidence>
<sequence length="730" mass="80350">LSSSQNITQLCAGVLPWLLFLFVTKGFCNQRVHCQWGPYGSWSECDGCTKLQTRSRAMSVYAQFGGNPCYGERTETRSCETTQGCPLEDGCGDRFRCRSGKCVSQSLVCNGDQDCEEDGHDERVCGVRNFVLCSHSVLPPNIELLGLGFDVVTGKRRASVINTKSFGGQCRPIYSANHRAFYRLPISLIRYNVLVKVQNDFSDEMFTSTWHYAKDIVNRQTVTGTTSGYHNYDFHESHDKNQSHKLLVLKNDIELVQFQSNSPQYLPISEELWKALAKLPSVYDYAAYRKVLQKFGTHYLSEGSLGGSFKAIISVDEEAERYMVSERSQHNECTRTVHRILFFIKFTTEHCDSGQSQRSSSSGSSGRKALNKVDVEGGGISHIAALKAIQLDNPEKNWRMYSNWAESIGSYPQVTKQKLRPLSELVKEVQCAGLKRIYLRRAIEQYLAESDTCHCQPCRNNGLAVMDGDTCKCICKPLTSGLACEQGTEAEGQPGVIHGSWACWSAWSSCSGGRRSRSRSCSNPSPQNGGQSCVGESAETSECEDQELQYLKTMEPQCFDHTLSASQRCGTPPALINGYILDPKDVYLVGSTAQYTCTDGLNLVGASILTCTADQTWSGGPGRCTTSACSLDSLPSDVIATPSKKVIGIGDSVTLSCPEGSQLVGEATIICNPSLLFSPNPADIRCSQVTTPAPQRVAPLVQCKLWEKSVKGKCVCKMPFECRYVSSADQ</sequence>
<proteinExistence type="inferred from homology"/>
<dbReference type="GO" id="GO:0005576">
    <property type="term" value="C:extracellular region"/>
    <property type="evidence" value="ECO:0007669"/>
    <property type="project" value="UniProtKB-SubCell"/>
</dbReference>
<accession>A0A9Y4KLD0</accession>
<dbReference type="SUPFAM" id="SSF57535">
    <property type="entry name" value="Complement control module/SCR domain"/>
    <property type="match status" value="2"/>
</dbReference>
<keyword evidence="18" id="KW-0325">Glycoprotein</keyword>
<evidence type="ECO:0000256" key="21">
    <source>
        <dbReference type="PROSITE-ProRule" id="PRU00302"/>
    </source>
</evidence>
<name>A0A9Y4KLD0_9TELE</name>
<dbReference type="PROSITE" id="PS00279">
    <property type="entry name" value="MACPF_1"/>
    <property type="match status" value="1"/>
</dbReference>
<dbReference type="InterPro" id="IPR035976">
    <property type="entry name" value="Sushi/SCR/CCP_sf"/>
</dbReference>
<evidence type="ECO:0000256" key="16">
    <source>
        <dbReference type="ARBA" id="ARBA00023136"/>
    </source>
</evidence>
<evidence type="ECO:0000256" key="13">
    <source>
        <dbReference type="ARBA" id="ARBA00022859"/>
    </source>
</evidence>
<keyword evidence="14" id="KW-0180">Complement pathway</keyword>
<comment type="subcellular location">
    <subcellularLocation>
        <location evidence="2">Secreted</location>
    </subcellularLocation>
    <subcellularLocation>
        <location evidence="1">Target cell membrane</location>
        <topology evidence="1">Multi-pass membrane protein</topology>
    </subcellularLocation>
</comment>
<evidence type="ECO:0000256" key="3">
    <source>
        <dbReference type="ARBA" id="ARBA00009214"/>
    </source>
</evidence>
<keyword evidence="16" id="KW-0472">Membrane</keyword>
<evidence type="ECO:0000256" key="18">
    <source>
        <dbReference type="ARBA" id="ARBA00023180"/>
    </source>
</evidence>
<feature type="disulfide bond" evidence="21">
    <location>
        <begin position="597"/>
        <end position="624"/>
    </location>
</feature>
<dbReference type="InterPro" id="IPR020864">
    <property type="entry name" value="MACPF"/>
</dbReference>
<keyword evidence="11" id="KW-0677">Repeat</keyword>
<dbReference type="PROSITE" id="PS50923">
    <property type="entry name" value="SUSHI"/>
    <property type="match status" value="1"/>
</dbReference>
<evidence type="ECO:0000256" key="15">
    <source>
        <dbReference type="ARBA" id="ARBA00023058"/>
    </source>
</evidence>
<dbReference type="SUPFAM" id="SSF82895">
    <property type="entry name" value="TSP-1 type 1 repeat"/>
    <property type="match status" value="2"/>
</dbReference>
<dbReference type="InterPro" id="IPR020863">
    <property type="entry name" value="MACPF_CS"/>
</dbReference>
<dbReference type="Proteomes" id="UP000694891">
    <property type="component" value="Unplaced"/>
</dbReference>
<dbReference type="InterPro" id="IPR001862">
    <property type="entry name" value="MAC_perforin"/>
</dbReference>
<evidence type="ECO:0000256" key="19">
    <source>
        <dbReference type="ARBA" id="ARBA00023298"/>
    </source>
</evidence>
<keyword evidence="15" id="KW-0473">Membrane attack complex</keyword>
<evidence type="ECO:0000256" key="20">
    <source>
        <dbReference type="PROSITE-ProRule" id="PRU00124"/>
    </source>
</evidence>
<evidence type="ECO:0000256" key="8">
    <source>
        <dbReference type="ARBA" id="ARBA00022588"/>
    </source>
</evidence>
<evidence type="ECO:0000256" key="2">
    <source>
        <dbReference type="ARBA" id="ARBA00004613"/>
    </source>
</evidence>
<feature type="disulfide bond" evidence="20">
    <location>
        <begin position="97"/>
        <end position="115"/>
    </location>
</feature>
<dbReference type="Gene3D" id="2.10.70.10">
    <property type="entry name" value="Complement Module, domain 1"/>
    <property type="match status" value="2"/>
</dbReference>
<evidence type="ECO:0000256" key="17">
    <source>
        <dbReference type="ARBA" id="ARBA00023157"/>
    </source>
</evidence>
<evidence type="ECO:0000259" key="23">
    <source>
        <dbReference type="PROSITE" id="PS50923"/>
    </source>
</evidence>
<protein>
    <submittedName>
        <fullName evidence="26">Complement component C7-like</fullName>
    </submittedName>
</protein>
<keyword evidence="21" id="KW-0768">Sushi</keyword>
<evidence type="ECO:0000256" key="14">
    <source>
        <dbReference type="ARBA" id="ARBA00022875"/>
    </source>
</evidence>
<dbReference type="GO" id="GO:0031640">
    <property type="term" value="P:killing of cells of another organism"/>
    <property type="evidence" value="ECO:0007669"/>
    <property type="project" value="UniProtKB-KW"/>
</dbReference>
<dbReference type="Pfam" id="PF00090">
    <property type="entry name" value="TSP_1"/>
    <property type="match status" value="2"/>
</dbReference>
<keyword evidence="13" id="KW-0391">Immunity</keyword>
<keyword evidence="10 22" id="KW-0732">Signal</keyword>
<dbReference type="InterPro" id="IPR036383">
    <property type="entry name" value="TSP1_rpt_sf"/>
</dbReference>
<dbReference type="Pfam" id="PF01823">
    <property type="entry name" value="MACPF"/>
    <property type="match status" value="1"/>
</dbReference>
<dbReference type="SUPFAM" id="SSF57424">
    <property type="entry name" value="LDL receptor-like module"/>
    <property type="match status" value="1"/>
</dbReference>
<evidence type="ECO:0000256" key="5">
    <source>
        <dbReference type="ARBA" id="ARBA00022525"/>
    </source>
</evidence>
<dbReference type="PROSITE" id="PS50068">
    <property type="entry name" value="LDLRA_2"/>
    <property type="match status" value="1"/>
</dbReference>
<dbReference type="Pfam" id="PF00057">
    <property type="entry name" value="Ldl_recept_a"/>
    <property type="match status" value="1"/>
</dbReference>
<dbReference type="PROSITE" id="PS50092">
    <property type="entry name" value="TSP1"/>
    <property type="match status" value="2"/>
</dbReference>
<keyword evidence="17 21" id="KW-1015">Disulfide bond</keyword>
<evidence type="ECO:0000256" key="10">
    <source>
        <dbReference type="ARBA" id="ARBA00022729"/>
    </source>
</evidence>
<evidence type="ECO:0000313" key="26">
    <source>
        <dbReference type="RefSeq" id="XP_008292087.1"/>
    </source>
</evidence>
<dbReference type="AlphaFoldDB" id="A0A9Y4KLD0"/>
<evidence type="ECO:0000256" key="7">
    <source>
        <dbReference type="ARBA" id="ARBA00022537"/>
    </source>
</evidence>
<dbReference type="GO" id="GO:0045087">
    <property type="term" value="P:innate immune response"/>
    <property type="evidence" value="ECO:0007669"/>
    <property type="project" value="UniProtKB-KW"/>
</dbReference>
<dbReference type="RefSeq" id="XP_008292087.1">
    <property type="nucleotide sequence ID" value="XM_008293865.1"/>
</dbReference>
<dbReference type="PANTHER" id="PTHR45742:SF2">
    <property type="entry name" value="COMPLEMENT COMPONENT C7"/>
    <property type="match status" value="1"/>
</dbReference>
<comment type="caution">
    <text evidence="21">Lacks conserved residue(s) required for the propagation of feature annotation.</text>
</comment>
<dbReference type="InterPro" id="IPR002172">
    <property type="entry name" value="LDrepeatLR_classA_rpt"/>
</dbReference>
<feature type="chain" id="PRO_5041411370" evidence="22">
    <location>
        <begin position="27"/>
        <end position="730"/>
    </location>
</feature>
<dbReference type="PRINTS" id="PR00764">
    <property type="entry name" value="COMPLEMENTC9"/>
</dbReference>